<evidence type="ECO:0000313" key="2">
    <source>
        <dbReference type="Proteomes" id="UP000805704"/>
    </source>
</evidence>
<protein>
    <submittedName>
        <fullName evidence="1">Myelin-associated glycoprotein</fullName>
    </submittedName>
</protein>
<reference evidence="1" key="1">
    <citation type="submission" date="2020-04" db="EMBL/GenBank/DDBJ databases">
        <title>A chromosome-scale assembly and high-density genetic map of the yellow drum (Nibea albiflora) genome.</title>
        <authorList>
            <person name="Xu D."/>
            <person name="Zhang W."/>
            <person name="Chen R."/>
            <person name="Tan P."/>
            <person name="Wang L."/>
            <person name="Song H."/>
            <person name="Tian L."/>
            <person name="Zhu Q."/>
            <person name="Wang B."/>
        </authorList>
    </citation>
    <scope>NUCLEOTIDE SEQUENCE</scope>
    <source>
        <strain evidence="1">ZJHYS-2018</strain>
    </source>
</reference>
<evidence type="ECO:0000313" key="1">
    <source>
        <dbReference type="EMBL" id="KAG8010163.1"/>
    </source>
</evidence>
<keyword evidence="2" id="KW-1185">Reference proteome</keyword>
<sequence length="605" mass="67482">MTRPFLDSEFDEEVLPFFYKLAAHCSFSHVSQMMALQHCLREAEVTDDCLQTSVTFPIMGNSASTGFITPTPKKLSWGRQKEDTIKLDDLLTQYEDDLWGVKRKSSVKKIHLTRGICYVNLAAHESVSFYPNRGEMHFLFRKMFHLCVTWIVVVKVFSLKRIQFGTFSQTEASSWTAKVPSSVKGLIGSCVVIPCSYDYPNPGNTLTGFTGIWTEVSTSQVIYHPEVSKIEGPYRQRTELLGDISQKNCSLKIDPLKSSDHGPFVFRIEIKDYNRFSYLTNKVTITTNNAPDPVSFSVKEEVKAGEAVSASCSVTHSCPAVPPTFTWSHSEKAHVQHQLLEGGQWKTTSTLSFHPTSADHNKPLNCSVTYSGGQTQHKSMKLRVKYAPLNVKVQYKSDVKEGEFVRLKCSSDAHPPAGSYEWHNETGAKLHQGNVFELNVSRHHTGGLYCTANNTEGQGKSEPVQFNVSYAPEVNSTSSCSVNGDLVKCTCIVASKPPSMIHFLLSDKILPSTKTEKNGSFTIGTLQAEFGSYTFVMCLANNTQGNATLMLPVNKQYDDDAHWSAVYINDTNAAVYGNIEVSFVHLLIIYTHREQSDFNLISNTE</sequence>
<gene>
    <name evidence="1" type="primary">MAG.4</name>
    <name evidence="1" type="ORF">GBF38_014362</name>
</gene>
<accession>A0ACB7F6S3</accession>
<dbReference type="EMBL" id="CM024804">
    <property type="protein sequence ID" value="KAG8010163.1"/>
    <property type="molecule type" value="Genomic_DNA"/>
</dbReference>
<proteinExistence type="predicted"/>
<dbReference type="Proteomes" id="UP000805704">
    <property type="component" value="Chromosome 16"/>
</dbReference>
<name>A0ACB7F6S3_NIBAL</name>
<comment type="caution">
    <text evidence="1">The sequence shown here is derived from an EMBL/GenBank/DDBJ whole genome shotgun (WGS) entry which is preliminary data.</text>
</comment>
<organism evidence="1 2">
    <name type="scientific">Nibea albiflora</name>
    <name type="common">Yellow drum</name>
    <name type="synonym">Corvina albiflora</name>
    <dbReference type="NCBI Taxonomy" id="240163"/>
    <lineage>
        <taxon>Eukaryota</taxon>
        <taxon>Metazoa</taxon>
        <taxon>Chordata</taxon>
        <taxon>Craniata</taxon>
        <taxon>Vertebrata</taxon>
        <taxon>Euteleostomi</taxon>
        <taxon>Actinopterygii</taxon>
        <taxon>Neopterygii</taxon>
        <taxon>Teleostei</taxon>
        <taxon>Neoteleostei</taxon>
        <taxon>Acanthomorphata</taxon>
        <taxon>Eupercaria</taxon>
        <taxon>Sciaenidae</taxon>
        <taxon>Nibea</taxon>
    </lineage>
</organism>